<gene>
    <name evidence="1" type="ORF">RPERSI_LOCUS24951</name>
</gene>
<keyword evidence="2" id="KW-1185">Reference proteome</keyword>
<evidence type="ECO:0000313" key="1">
    <source>
        <dbReference type="EMBL" id="CAG8818614.1"/>
    </source>
</evidence>
<reference evidence="1" key="1">
    <citation type="submission" date="2021-06" db="EMBL/GenBank/DDBJ databases">
        <authorList>
            <person name="Kallberg Y."/>
            <person name="Tangrot J."/>
            <person name="Rosling A."/>
        </authorList>
    </citation>
    <scope>NUCLEOTIDE SEQUENCE</scope>
    <source>
        <strain evidence="1">MA461A</strain>
    </source>
</reference>
<feature type="non-terminal residue" evidence="1">
    <location>
        <position position="227"/>
    </location>
</feature>
<evidence type="ECO:0000313" key="2">
    <source>
        <dbReference type="Proteomes" id="UP000789920"/>
    </source>
</evidence>
<protein>
    <submittedName>
        <fullName evidence="1">19152_t:CDS:1</fullName>
    </submittedName>
</protein>
<sequence>LEQIIYEYIPATDTTEELKKTLASGGYGLLASPIAKHYFDRYQYRTFEPHEDIFVATFKTNVINVIVEVRKKEYLTSKNYDNTKIDAGNIKNIGSNNQQTNEQKQINSQSVPIFSNVDLTSGQFGGFQRQQQLANKQTEQGQNIQSGNFNKTTSRQNLTSKEHYRQNKDANVSITKQDAYELNSVSRLLNNFLITVIKLSDYYPLFDNQAEYEELEIEETPKPKLDT</sequence>
<organism evidence="1 2">
    <name type="scientific">Racocetra persica</name>
    <dbReference type="NCBI Taxonomy" id="160502"/>
    <lineage>
        <taxon>Eukaryota</taxon>
        <taxon>Fungi</taxon>
        <taxon>Fungi incertae sedis</taxon>
        <taxon>Mucoromycota</taxon>
        <taxon>Glomeromycotina</taxon>
        <taxon>Glomeromycetes</taxon>
        <taxon>Diversisporales</taxon>
        <taxon>Gigasporaceae</taxon>
        <taxon>Racocetra</taxon>
    </lineage>
</organism>
<feature type="non-terminal residue" evidence="1">
    <location>
        <position position="1"/>
    </location>
</feature>
<accession>A0ACA9S0C0</accession>
<comment type="caution">
    <text evidence="1">The sequence shown here is derived from an EMBL/GenBank/DDBJ whole genome shotgun (WGS) entry which is preliminary data.</text>
</comment>
<dbReference type="EMBL" id="CAJVQC010081233">
    <property type="protein sequence ID" value="CAG8818614.1"/>
    <property type="molecule type" value="Genomic_DNA"/>
</dbReference>
<name>A0ACA9S0C0_9GLOM</name>
<dbReference type="Proteomes" id="UP000789920">
    <property type="component" value="Unassembled WGS sequence"/>
</dbReference>
<proteinExistence type="predicted"/>